<reference evidence="1" key="1">
    <citation type="submission" date="2020-08" db="EMBL/GenBank/DDBJ databases">
        <title>Multicomponent nature underlies the extraordinary mechanical properties of spider dragline silk.</title>
        <authorList>
            <person name="Kono N."/>
            <person name="Nakamura H."/>
            <person name="Mori M."/>
            <person name="Yoshida Y."/>
            <person name="Ohtoshi R."/>
            <person name="Malay A.D."/>
            <person name="Moran D.A.P."/>
            <person name="Tomita M."/>
            <person name="Numata K."/>
            <person name="Arakawa K."/>
        </authorList>
    </citation>
    <scope>NUCLEOTIDE SEQUENCE</scope>
</reference>
<evidence type="ECO:0008006" key="3">
    <source>
        <dbReference type="Google" id="ProtNLM"/>
    </source>
</evidence>
<dbReference type="Pfam" id="PF11105">
    <property type="entry name" value="CCAP"/>
    <property type="match status" value="1"/>
</dbReference>
<name>A0A8X6XEY2_9ARAC</name>
<keyword evidence="2" id="KW-1185">Reference proteome</keyword>
<dbReference type="EMBL" id="BMAV01008075">
    <property type="protein sequence ID" value="GFY51430.1"/>
    <property type="molecule type" value="Genomic_DNA"/>
</dbReference>
<dbReference type="Proteomes" id="UP000886998">
    <property type="component" value="Unassembled WGS sequence"/>
</dbReference>
<accession>A0A8X6XEY2</accession>
<evidence type="ECO:0000313" key="1">
    <source>
        <dbReference type="EMBL" id="GFY51430.1"/>
    </source>
</evidence>
<evidence type="ECO:0000313" key="2">
    <source>
        <dbReference type="Proteomes" id="UP000886998"/>
    </source>
</evidence>
<sequence length="94" mass="10650">SLKFTENNLDAEKRVFCNAFTGCGKKRSVDEESSVDTKSPEKVKGAFFLPSILKKLIRLTLKMKNNLSLLRSVQEVKHLKFINSIALSQTYKTV</sequence>
<proteinExistence type="predicted"/>
<organism evidence="1 2">
    <name type="scientific">Trichonephila inaurata madagascariensis</name>
    <dbReference type="NCBI Taxonomy" id="2747483"/>
    <lineage>
        <taxon>Eukaryota</taxon>
        <taxon>Metazoa</taxon>
        <taxon>Ecdysozoa</taxon>
        <taxon>Arthropoda</taxon>
        <taxon>Chelicerata</taxon>
        <taxon>Arachnida</taxon>
        <taxon>Araneae</taxon>
        <taxon>Araneomorphae</taxon>
        <taxon>Entelegynae</taxon>
        <taxon>Araneoidea</taxon>
        <taxon>Nephilidae</taxon>
        <taxon>Trichonephila</taxon>
        <taxon>Trichonephila inaurata</taxon>
    </lineage>
</organism>
<comment type="caution">
    <text evidence="1">The sequence shown here is derived from an EMBL/GenBank/DDBJ whole genome shotgun (WGS) entry which is preliminary data.</text>
</comment>
<dbReference type="InterPro" id="IPR024276">
    <property type="entry name" value="CCAP"/>
</dbReference>
<feature type="non-terminal residue" evidence="1">
    <location>
        <position position="1"/>
    </location>
</feature>
<protein>
    <recommendedName>
        <fullName evidence="3">Cardioactive peptide</fullName>
    </recommendedName>
</protein>
<dbReference type="OrthoDB" id="6513218at2759"/>
<dbReference type="AlphaFoldDB" id="A0A8X6XEY2"/>
<gene>
    <name evidence="1" type="ORF">TNIN_198461</name>
</gene>